<dbReference type="GO" id="GO:0016042">
    <property type="term" value="P:lipid catabolic process"/>
    <property type="evidence" value="ECO:0007669"/>
    <property type="project" value="UniProtKB-KW"/>
</dbReference>
<reference evidence="4 5" key="1">
    <citation type="journal article" date="2010" name="Nature">
        <title>Genome sequence of the palaeopolyploid soybean.</title>
        <authorList>
            <person name="Schmutz J."/>
            <person name="Cannon S.B."/>
            <person name="Schlueter J."/>
            <person name="Ma J."/>
            <person name="Mitros T."/>
            <person name="Nelson W."/>
            <person name="Hyten D.L."/>
            <person name="Song Q."/>
            <person name="Thelen J.J."/>
            <person name="Cheng J."/>
            <person name="Xu D."/>
            <person name="Hellsten U."/>
            <person name="May G.D."/>
            <person name="Yu Y."/>
            <person name="Sakurai T."/>
            <person name="Umezawa T."/>
            <person name="Bhattacharyya M.K."/>
            <person name="Sandhu D."/>
            <person name="Valliyodan B."/>
            <person name="Lindquist E."/>
            <person name="Peto M."/>
            <person name="Grant D."/>
            <person name="Shu S."/>
            <person name="Goodstein D."/>
            <person name="Barry K."/>
            <person name="Futrell-Griggs M."/>
            <person name="Abernathy B."/>
            <person name="Du J."/>
            <person name="Tian Z."/>
            <person name="Zhu L."/>
            <person name="Gill N."/>
            <person name="Joshi T."/>
            <person name="Libault M."/>
            <person name="Sethuraman A."/>
            <person name="Zhang X.-C."/>
            <person name="Shinozaki K."/>
            <person name="Nguyen H.T."/>
            <person name="Wing R.A."/>
            <person name="Cregan P."/>
            <person name="Specht J."/>
            <person name="Grimwood J."/>
            <person name="Rokhsar D."/>
            <person name="Stacey G."/>
            <person name="Shoemaker R.C."/>
            <person name="Jackson S.A."/>
        </authorList>
    </citation>
    <scope>NUCLEOTIDE SEQUENCE</scope>
    <source>
        <strain evidence="5">cv. Williams 82</strain>
        <tissue evidence="4">Callus</tissue>
    </source>
</reference>
<comment type="similarity">
    <text evidence="1">Belongs to the patatin family.</text>
</comment>
<keyword evidence="6" id="KW-1185">Reference proteome</keyword>
<dbReference type="EnsemblPlants" id="KRH74472">
    <property type="protein sequence ID" value="KRH74472"/>
    <property type="gene ID" value="GLYMA_01G022200"/>
</dbReference>
<evidence type="ECO:0000256" key="2">
    <source>
        <dbReference type="ARBA" id="ARBA00022801"/>
    </source>
</evidence>
<evidence type="ECO:0000313" key="6">
    <source>
        <dbReference type="Proteomes" id="UP000008827"/>
    </source>
</evidence>
<evidence type="ECO:0000256" key="3">
    <source>
        <dbReference type="ARBA" id="ARBA00022963"/>
    </source>
</evidence>
<gene>
    <name evidence="5" type="primary">LOC102668969</name>
    <name evidence="4" type="ORF">GLYMA_01G022200</name>
</gene>
<dbReference type="PANTHER" id="PTHR32241:SF13">
    <property type="entry name" value="INACTIVE PATATIN-LIKE PROTEIN 9-RELATED"/>
    <property type="match status" value="1"/>
</dbReference>
<proteinExistence type="inferred from homology"/>
<evidence type="ECO:0000256" key="1">
    <source>
        <dbReference type="ARBA" id="ARBA00010240"/>
    </source>
</evidence>
<accession>A0A0R0LCI9</accession>
<reference evidence="5" key="2">
    <citation type="submission" date="2018-02" db="UniProtKB">
        <authorList>
            <consortium name="EnsemblPlants"/>
        </authorList>
    </citation>
    <scope>IDENTIFICATION</scope>
    <source>
        <strain evidence="5">Williams 82</strain>
    </source>
</reference>
<evidence type="ECO:0008006" key="7">
    <source>
        <dbReference type="Google" id="ProtNLM"/>
    </source>
</evidence>
<dbReference type="Gramene" id="KRH74472">
    <property type="protein sequence ID" value="KRH74472"/>
    <property type="gene ID" value="GLYMA_01G022200"/>
</dbReference>
<reference evidence="4" key="3">
    <citation type="submission" date="2018-07" db="EMBL/GenBank/DDBJ databases">
        <title>WGS assembly of Glycine max.</title>
        <authorList>
            <person name="Schmutz J."/>
            <person name="Cannon S."/>
            <person name="Schlueter J."/>
            <person name="Ma J."/>
            <person name="Mitros T."/>
            <person name="Nelson W."/>
            <person name="Hyten D."/>
            <person name="Song Q."/>
            <person name="Thelen J."/>
            <person name="Cheng J."/>
            <person name="Xu D."/>
            <person name="Hellsten U."/>
            <person name="May G."/>
            <person name="Yu Y."/>
            <person name="Sakurai T."/>
            <person name="Umezawa T."/>
            <person name="Bhattacharyya M."/>
            <person name="Sandhu D."/>
            <person name="Valliyodan B."/>
            <person name="Lindquist E."/>
            <person name="Peto M."/>
            <person name="Grant D."/>
            <person name="Shu S."/>
            <person name="Goodstein D."/>
            <person name="Barry K."/>
            <person name="Futrell-Griggs M."/>
            <person name="Abernathy B."/>
            <person name="Du J."/>
            <person name="Tian Z."/>
            <person name="Zhu L."/>
            <person name="Gill N."/>
            <person name="Joshi T."/>
            <person name="Libault M."/>
            <person name="Sethuraman A."/>
            <person name="Zhang X."/>
            <person name="Shinozaki K."/>
            <person name="Nguyen H."/>
            <person name="Wing R."/>
            <person name="Cregan P."/>
            <person name="Specht J."/>
            <person name="Grimwood J."/>
            <person name="Rokhsar D."/>
            <person name="Stacey G."/>
            <person name="Shoemaker R."/>
            <person name="Jackson S."/>
        </authorList>
    </citation>
    <scope>NUCLEOTIDE SEQUENCE</scope>
    <source>
        <tissue evidence="4">Callus</tissue>
    </source>
</reference>
<sequence length="120" mass="13131">MAEPHLAPSATLGLFTPFHFSSINEKTSCAVVDGGLVINNLVAAAIMHVLHNKRDFLSVNSVEDLLVLSIENEAQAKRMNNIGECSTSTVVDIALEGVFKTVDQMLENAFCWNHTIYVKI</sequence>
<evidence type="ECO:0000313" key="4">
    <source>
        <dbReference type="EMBL" id="KRH74472.1"/>
    </source>
</evidence>
<evidence type="ECO:0000313" key="5">
    <source>
        <dbReference type="EnsemblPlants" id="KRH74472"/>
    </source>
</evidence>
<name>A0A0R0LCI9_SOYBN</name>
<protein>
    <recommendedName>
        <fullName evidence="7">PNPLA domain-containing protein</fullName>
    </recommendedName>
</protein>
<dbReference type="KEGG" id="gmx:102668969"/>
<keyword evidence="2" id="KW-0378">Hydrolase</keyword>
<dbReference type="EMBL" id="CM000834">
    <property type="protein sequence ID" value="KRH74472.1"/>
    <property type="molecule type" value="Genomic_DNA"/>
</dbReference>
<keyword evidence="3" id="KW-0442">Lipid degradation</keyword>
<dbReference type="GO" id="GO:0016787">
    <property type="term" value="F:hydrolase activity"/>
    <property type="evidence" value="ECO:0007669"/>
    <property type="project" value="UniProtKB-KW"/>
</dbReference>
<dbReference type="AlphaFoldDB" id="A0A0R0LCI9"/>
<organism evidence="4">
    <name type="scientific">Glycine max</name>
    <name type="common">Soybean</name>
    <name type="synonym">Glycine hispida</name>
    <dbReference type="NCBI Taxonomy" id="3847"/>
    <lineage>
        <taxon>Eukaryota</taxon>
        <taxon>Viridiplantae</taxon>
        <taxon>Streptophyta</taxon>
        <taxon>Embryophyta</taxon>
        <taxon>Tracheophyta</taxon>
        <taxon>Spermatophyta</taxon>
        <taxon>Magnoliopsida</taxon>
        <taxon>eudicotyledons</taxon>
        <taxon>Gunneridae</taxon>
        <taxon>Pentapetalae</taxon>
        <taxon>rosids</taxon>
        <taxon>fabids</taxon>
        <taxon>Fabales</taxon>
        <taxon>Fabaceae</taxon>
        <taxon>Papilionoideae</taxon>
        <taxon>50 kb inversion clade</taxon>
        <taxon>NPAAA clade</taxon>
        <taxon>indigoferoid/millettioid clade</taxon>
        <taxon>Phaseoleae</taxon>
        <taxon>Glycine</taxon>
        <taxon>Glycine subgen. Soja</taxon>
    </lineage>
</organism>
<keyword evidence="3" id="KW-0443">Lipid metabolism</keyword>
<dbReference type="Gene3D" id="3.40.1090.10">
    <property type="entry name" value="Cytosolic phospholipase A2 catalytic domain"/>
    <property type="match status" value="1"/>
</dbReference>
<dbReference type="Proteomes" id="UP000008827">
    <property type="component" value="Chromosome 1"/>
</dbReference>
<dbReference type="RefSeq" id="XP_006573935.1">
    <property type="nucleotide sequence ID" value="XM_006573872.1"/>
</dbReference>
<dbReference type="PANTHER" id="PTHR32241">
    <property type="entry name" value="PATATIN-LIKE PROTEIN 6"/>
    <property type="match status" value="1"/>
</dbReference>
<dbReference type="GeneID" id="102668969"/>